<evidence type="ECO:0000256" key="1">
    <source>
        <dbReference type="SAM" id="MobiDB-lite"/>
    </source>
</evidence>
<accession>A0A085MUS1</accession>
<gene>
    <name evidence="2" type="ORF">M514_26865</name>
</gene>
<dbReference type="AlphaFoldDB" id="A0A085MUS1"/>
<feature type="region of interest" description="Disordered" evidence="1">
    <location>
        <begin position="74"/>
        <end position="94"/>
    </location>
</feature>
<evidence type="ECO:0000313" key="2">
    <source>
        <dbReference type="EMBL" id="KFD60967.1"/>
    </source>
</evidence>
<organism evidence="2">
    <name type="scientific">Trichuris suis</name>
    <name type="common">pig whipworm</name>
    <dbReference type="NCBI Taxonomy" id="68888"/>
    <lineage>
        <taxon>Eukaryota</taxon>
        <taxon>Metazoa</taxon>
        <taxon>Ecdysozoa</taxon>
        <taxon>Nematoda</taxon>
        <taxon>Enoplea</taxon>
        <taxon>Dorylaimia</taxon>
        <taxon>Trichinellida</taxon>
        <taxon>Trichuridae</taxon>
        <taxon>Trichuris</taxon>
    </lineage>
</organism>
<protein>
    <submittedName>
        <fullName evidence="2">Uncharacterized protein</fullName>
    </submittedName>
</protein>
<name>A0A085MUS1_9BILA</name>
<sequence>MNRSPELSAGVIDTVPIIQLHFFEKYRLQSSIHGYVPVRSHNEHEENEKTFILIPKRNSKKNNFGEAFGSFHEPSSAQASVGHQPSRASGGSFYASPTHVAPVSRNFDRRGYPHMDGLASEQLLYYGKYKPFIVYLRVKSSLEAFGATSCSVFNDYNCNTSCSVFNDYNCNGARGEYFSTAVALKTVLIIGNGMECPIKFWAASGSHDQVYTLGVASTQGIVRLTGRQHCGNVFDKGKLVIFVGLAKSSMTPPIGRCGLTQTVAPSLNL</sequence>
<dbReference type="Proteomes" id="UP000030758">
    <property type="component" value="Unassembled WGS sequence"/>
</dbReference>
<proteinExistence type="predicted"/>
<reference evidence="2" key="1">
    <citation type="journal article" date="2014" name="Nat. Genet.">
        <title>Genome and transcriptome of the porcine whipworm Trichuris suis.</title>
        <authorList>
            <person name="Jex A.R."/>
            <person name="Nejsum P."/>
            <person name="Schwarz E.M."/>
            <person name="Hu L."/>
            <person name="Young N.D."/>
            <person name="Hall R.S."/>
            <person name="Korhonen P.K."/>
            <person name="Liao S."/>
            <person name="Thamsborg S."/>
            <person name="Xia J."/>
            <person name="Xu P."/>
            <person name="Wang S."/>
            <person name="Scheerlinck J.P."/>
            <person name="Hofmann A."/>
            <person name="Sternberg P.W."/>
            <person name="Wang J."/>
            <person name="Gasser R.B."/>
        </authorList>
    </citation>
    <scope>NUCLEOTIDE SEQUENCE [LARGE SCALE GENOMIC DNA]</scope>
    <source>
        <strain evidence="2">DCEP-RM93F</strain>
    </source>
</reference>
<feature type="compositionally biased region" description="Polar residues" evidence="1">
    <location>
        <begin position="74"/>
        <end position="89"/>
    </location>
</feature>
<dbReference type="EMBL" id="KL367641">
    <property type="protein sequence ID" value="KFD60967.1"/>
    <property type="molecule type" value="Genomic_DNA"/>
</dbReference>